<sequence length="25" mass="2932">MTRQSRGSLVFVWSKGMKYRTQSVV</sequence>
<protein>
    <submittedName>
        <fullName evidence="1">Uncharacterized protein</fullName>
    </submittedName>
</protein>
<dbReference type="AlphaFoldDB" id="A0A0E9QPT3"/>
<proteinExistence type="predicted"/>
<organism evidence="1">
    <name type="scientific">Anguilla anguilla</name>
    <name type="common">European freshwater eel</name>
    <name type="synonym">Muraena anguilla</name>
    <dbReference type="NCBI Taxonomy" id="7936"/>
    <lineage>
        <taxon>Eukaryota</taxon>
        <taxon>Metazoa</taxon>
        <taxon>Chordata</taxon>
        <taxon>Craniata</taxon>
        <taxon>Vertebrata</taxon>
        <taxon>Euteleostomi</taxon>
        <taxon>Actinopterygii</taxon>
        <taxon>Neopterygii</taxon>
        <taxon>Teleostei</taxon>
        <taxon>Anguilliformes</taxon>
        <taxon>Anguillidae</taxon>
        <taxon>Anguilla</taxon>
    </lineage>
</organism>
<reference evidence="1" key="1">
    <citation type="submission" date="2014-11" db="EMBL/GenBank/DDBJ databases">
        <authorList>
            <person name="Amaro Gonzalez C."/>
        </authorList>
    </citation>
    <scope>NUCLEOTIDE SEQUENCE</scope>
</reference>
<evidence type="ECO:0000313" key="1">
    <source>
        <dbReference type="EMBL" id="JAH18188.1"/>
    </source>
</evidence>
<name>A0A0E9QPT3_ANGAN</name>
<dbReference type="EMBL" id="GBXM01090389">
    <property type="protein sequence ID" value="JAH18188.1"/>
    <property type="molecule type" value="Transcribed_RNA"/>
</dbReference>
<accession>A0A0E9QPT3</accession>
<reference evidence="1" key="2">
    <citation type="journal article" date="2015" name="Fish Shellfish Immunol.">
        <title>Early steps in the European eel (Anguilla anguilla)-Vibrio vulnificus interaction in the gills: Role of the RtxA13 toxin.</title>
        <authorList>
            <person name="Callol A."/>
            <person name="Pajuelo D."/>
            <person name="Ebbesson L."/>
            <person name="Teles M."/>
            <person name="MacKenzie S."/>
            <person name="Amaro C."/>
        </authorList>
    </citation>
    <scope>NUCLEOTIDE SEQUENCE</scope>
</reference>